<dbReference type="AlphaFoldDB" id="A0A3P7KY24"/>
<protein>
    <submittedName>
        <fullName evidence="2">Uncharacterized protein</fullName>
    </submittedName>
</protein>
<sequence>MYTFGTSLDSCTEANGEVDIASEAHAAGEQTDQETKR</sequence>
<gene>
    <name evidence="2" type="ORF">SVUK_LOCUS7016</name>
</gene>
<evidence type="ECO:0000313" key="3">
    <source>
        <dbReference type="Proteomes" id="UP000270094"/>
    </source>
</evidence>
<organism evidence="2 3">
    <name type="scientific">Strongylus vulgaris</name>
    <name type="common">Blood worm</name>
    <dbReference type="NCBI Taxonomy" id="40348"/>
    <lineage>
        <taxon>Eukaryota</taxon>
        <taxon>Metazoa</taxon>
        <taxon>Ecdysozoa</taxon>
        <taxon>Nematoda</taxon>
        <taxon>Chromadorea</taxon>
        <taxon>Rhabditida</taxon>
        <taxon>Rhabditina</taxon>
        <taxon>Rhabditomorpha</taxon>
        <taxon>Strongyloidea</taxon>
        <taxon>Strongylidae</taxon>
        <taxon>Strongylus</taxon>
    </lineage>
</organism>
<accession>A0A3P7KY24</accession>
<evidence type="ECO:0000313" key="2">
    <source>
        <dbReference type="EMBL" id="VDM72018.1"/>
    </source>
</evidence>
<keyword evidence="3" id="KW-1185">Reference proteome</keyword>
<name>A0A3P7KY24_STRVU</name>
<reference evidence="2 3" key="1">
    <citation type="submission" date="2018-11" db="EMBL/GenBank/DDBJ databases">
        <authorList>
            <consortium name="Pathogen Informatics"/>
        </authorList>
    </citation>
    <scope>NUCLEOTIDE SEQUENCE [LARGE SCALE GENOMIC DNA]</scope>
</reference>
<dbReference type="Proteomes" id="UP000270094">
    <property type="component" value="Unassembled WGS sequence"/>
</dbReference>
<proteinExistence type="predicted"/>
<evidence type="ECO:0000256" key="1">
    <source>
        <dbReference type="SAM" id="MobiDB-lite"/>
    </source>
</evidence>
<dbReference type="EMBL" id="UYYB01023235">
    <property type="protein sequence ID" value="VDM72018.1"/>
    <property type="molecule type" value="Genomic_DNA"/>
</dbReference>
<feature type="region of interest" description="Disordered" evidence="1">
    <location>
        <begin position="15"/>
        <end position="37"/>
    </location>
</feature>